<dbReference type="RefSeq" id="WP_344700379.1">
    <property type="nucleotide sequence ID" value="NZ_BAABBM010000001.1"/>
</dbReference>
<dbReference type="SMART" id="SM00116">
    <property type="entry name" value="CBS"/>
    <property type="match status" value="2"/>
</dbReference>
<feature type="domain" description="CBS" evidence="3">
    <location>
        <begin position="71"/>
        <end position="127"/>
    </location>
</feature>
<keyword evidence="5" id="KW-1185">Reference proteome</keyword>
<dbReference type="CDD" id="cd04622">
    <property type="entry name" value="CBS_pair_HRP1_like"/>
    <property type="match status" value="1"/>
</dbReference>
<protein>
    <submittedName>
        <fullName evidence="4">CBS domain-containing protein</fullName>
    </submittedName>
</protein>
<comment type="caution">
    <text evidence="4">The sequence shown here is derived from an EMBL/GenBank/DDBJ whole genome shotgun (WGS) entry which is preliminary data.</text>
</comment>
<dbReference type="PANTHER" id="PTHR43080:SF2">
    <property type="entry name" value="CBS DOMAIN-CONTAINING PROTEIN"/>
    <property type="match status" value="1"/>
</dbReference>
<evidence type="ECO:0000313" key="5">
    <source>
        <dbReference type="Proteomes" id="UP001500827"/>
    </source>
</evidence>
<dbReference type="Gene3D" id="3.10.580.10">
    <property type="entry name" value="CBS-domain"/>
    <property type="match status" value="1"/>
</dbReference>
<dbReference type="Proteomes" id="UP001500827">
    <property type="component" value="Unassembled WGS sequence"/>
</dbReference>
<evidence type="ECO:0000256" key="1">
    <source>
        <dbReference type="ARBA" id="ARBA00023122"/>
    </source>
</evidence>
<keyword evidence="1 2" id="KW-0129">CBS domain</keyword>
<evidence type="ECO:0000259" key="3">
    <source>
        <dbReference type="PROSITE" id="PS51371"/>
    </source>
</evidence>
<dbReference type="SUPFAM" id="SSF54631">
    <property type="entry name" value="CBS-domain pair"/>
    <property type="match status" value="1"/>
</dbReference>
<dbReference type="InterPro" id="IPR046342">
    <property type="entry name" value="CBS_dom_sf"/>
</dbReference>
<accession>A0ABP7LW56</accession>
<organism evidence="4 5">
    <name type="scientific">Sphingomonas limnosediminicola</name>
    <dbReference type="NCBI Taxonomy" id="940133"/>
    <lineage>
        <taxon>Bacteria</taxon>
        <taxon>Pseudomonadati</taxon>
        <taxon>Pseudomonadota</taxon>
        <taxon>Alphaproteobacteria</taxon>
        <taxon>Sphingomonadales</taxon>
        <taxon>Sphingomonadaceae</taxon>
        <taxon>Sphingomonas</taxon>
    </lineage>
</organism>
<evidence type="ECO:0000256" key="2">
    <source>
        <dbReference type="PROSITE-ProRule" id="PRU00703"/>
    </source>
</evidence>
<feature type="domain" description="CBS" evidence="3">
    <location>
        <begin position="7"/>
        <end position="65"/>
    </location>
</feature>
<proteinExistence type="predicted"/>
<evidence type="ECO:0000313" key="4">
    <source>
        <dbReference type="EMBL" id="GAA3908604.1"/>
    </source>
</evidence>
<dbReference type="EMBL" id="BAABBM010000001">
    <property type="protein sequence ID" value="GAA3908604.1"/>
    <property type="molecule type" value="Genomic_DNA"/>
</dbReference>
<dbReference type="PANTHER" id="PTHR43080">
    <property type="entry name" value="CBS DOMAIN-CONTAINING PROTEIN CBSX3, MITOCHONDRIAL"/>
    <property type="match status" value="1"/>
</dbReference>
<gene>
    <name evidence="4" type="ORF">GCM10022276_28650</name>
</gene>
<sequence length="149" mass="16050">MKVRDIMTASVDSIESSDTIAYAALRMAEDDVGALPILSSGELVGIVTDRDITVRGVALGVKADTPIHRIMTEEVATCSPDDDIETALLLMGREQIRRMPVCDDRNRLVGIVALSDLADHDPDKKEVTETLADICEPSGMHCQAPLFAG</sequence>
<dbReference type="Pfam" id="PF00571">
    <property type="entry name" value="CBS"/>
    <property type="match status" value="2"/>
</dbReference>
<dbReference type="InterPro" id="IPR000644">
    <property type="entry name" value="CBS_dom"/>
</dbReference>
<reference evidence="5" key="1">
    <citation type="journal article" date="2019" name="Int. J. Syst. Evol. Microbiol.">
        <title>The Global Catalogue of Microorganisms (GCM) 10K type strain sequencing project: providing services to taxonomists for standard genome sequencing and annotation.</title>
        <authorList>
            <consortium name="The Broad Institute Genomics Platform"/>
            <consortium name="The Broad Institute Genome Sequencing Center for Infectious Disease"/>
            <person name="Wu L."/>
            <person name="Ma J."/>
        </authorList>
    </citation>
    <scope>NUCLEOTIDE SEQUENCE [LARGE SCALE GENOMIC DNA]</scope>
    <source>
        <strain evidence="5">JCM 17543</strain>
    </source>
</reference>
<dbReference type="InterPro" id="IPR051257">
    <property type="entry name" value="Diverse_CBS-Domain"/>
</dbReference>
<dbReference type="PROSITE" id="PS51371">
    <property type="entry name" value="CBS"/>
    <property type="match status" value="2"/>
</dbReference>
<name>A0ABP7LW56_9SPHN</name>